<organism evidence="1">
    <name type="scientific">Babesia orientalis</name>
    <dbReference type="NCBI Taxonomy" id="273649"/>
    <lineage>
        <taxon>Eukaryota</taxon>
        <taxon>Sar</taxon>
        <taxon>Alveolata</taxon>
        <taxon>Apicomplexa</taxon>
        <taxon>Aconoidasida</taxon>
        <taxon>Piroplasmida</taxon>
        <taxon>Babesiidae</taxon>
        <taxon>Babesia</taxon>
    </lineage>
</organism>
<accession>A0A0M4NGZ7</accession>
<dbReference type="GO" id="GO:0005840">
    <property type="term" value="C:ribosome"/>
    <property type="evidence" value="ECO:0007669"/>
    <property type="project" value="UniProtKB-KW"/>
</dbReference>
<dbReference type="InterPro" id="IPR022803">
    <property type="entry name" value="Ribosomal_uL5_dom_sf"/>
</dbReference>
<protein>
    <submittedName>
        <fullName evidence="1">Ribosomal protein L5</fullName>
    </submittedName>
</protein>
<dbReference type="RefSeq" id="YP_009170371.1">
    <property type="nucleotide sequence ID" value="NC_028029.1"/>
</dbReference>
<sequence>MKTTITKLIMYNYLYNSTNYKMDEFLSNIDLSIQTITRQKPIYIFNKKKEVVGTKTTLLNENLNEFLYKFKKFTLIKVYGTSIFYKNMYSFDSNFNLNVCLNNRSYFFEYFNRASLNYVCKFNLKFIFNKYISNLDKLNYIKNNLNFKLY</sequence>
<dbReference type="EMBL" id="KT428643">
    <property type="protein sequence ID" value="ALE29372.1"/>
    <property type="molecule type" value="Genomic_DNA"/>
</dbReference>
<evidence type="ECO:0000313" key="1">
    <source>
        <dbReference type="EMBL" id="ALE29372.1"/>
    </source>
</evidence>
<dbReference type="AlphaFoldDB" id="A0A0M4NGZ7"/>
<proteinExistence type="predicted"/>
<keyword evidence="1" id="KW-0689">Ribosomal protein</keyword>
<reference evidence="1" key="1">
    <citation type="journal article" date="2015" name="Parasit. Vectors">
        <title>Characterization and annotation of Babesia orientalis apicoplast genome.</title>
        <authorList>
            <person name="Huang Y."/>
            <person name="He L."/>
            <person name="Hu J."/>
            <person name="He P."/>
            <person name="He J."/>
            <person name="Yu L."/>
            <person name="Malobi N."/>
            <person name="Zhou Y."/>
            <person name="Shen B."/>
            <person name="Zhao J."/>
        </authorList>
    </citation>
    <scope>NUCLEOTIDE SEQUENCE</scope>
    <source>
        <strain evidence="1">Wuhan</strain>
    </source>
</reference>
<name>A0A0M4NGZ7_9APIC</name>
<dbReference type="SUPFAM" id="SSF55282">
    <property type="entry name" value="RL5-like"/>
    <property type="match status" value="1"/>
</dbReference>
<gene>
    <name evidence="1" type="primary">rpl5</name>
</gene>
<keyword evidence="1" id="KW-0687">Ribonucleoprotein</keyword>
<dbReference type="Gene3D" id="3.30.1440.10">
    <property type="match status" value="1"/>
</dbReference>
<dbReference type="GeneID" id="26044075"/>